<dbReference type="Gene3D" id="3.40.50.880">
    <property type="match status" value="1"/>
</dbReference>
<dbReference type="InterPro" id="IPR002818">
    <property type="entry name" value="DJ-1/PfpI"/>
</dbReference>
<dbReference type="Proteomes" id="UP000295371">
    <property type="component" value="Unassembled WGS sequence"/>
</dbReference>
<dbReference type="PANTHER" id="PTHR42733:SF12">
    <property type="entry name" value="PROTEINASE"/>
    <property type="match status" value="1"/>
</dbReference>
<sequence length="181" mass="18974">MANSRALIAVTDFGVEEPELLEPVSALTEAGVEVSVLSTSGKTVQTVTGDKDWASTYEPDGSLEGVSADGYDILVLPGGTVNADTLRGNADSQRLINEFADAGKPIAAICHAPWALIDAGVAKGKTLTSYESVKIDLENAGANWVDQEVKRCPANGWVLITSRNPGDLKAFNTAVIDELNG</sequence>
<dbReference type="SUPFAM" id="SSF52317">
    <property type="entry name" value="Class I glutamine amidotransferase-like"/>
    <property type="match status" value="1"/>
</dbReference>
<evidence type="ECO:0000256" key="1">
    <source>
        <dbReference type="ARBA" id="ARBA00008542"/>
    </source>
</evidence>
<accession>A0A4R7J9H1</accession>
<evidence type="ECO:0000313" key="3">
    <source>
        <dbReference type="EMBL" id="TDT34170.1"/>
    </source>
</evidence>
<dbReference type="GO" id="GO:0008233">
    <property type="term" value="F:peptidase activity"/>
    <property type="evidence" value="ECO:0007669"/>
    <property type="project" value="UniProtKB-KW"/>
</dbReference>
<evidence type="ECO:0000259" key="2">
    <source>
        <dbReference type="Pfam" id="PF01965"/>
    </source>
</evidence>
<evidence type="ECO:0000313" key="4">
    <source>
        <dbReference type="Proteomes" id="UP000295371"/>
    </source>
</evidence>
<keyword evidence="4" id="KW-1185">Reference proteome</keyword>
<reference evidence="3 4" key="1">
    <citation type="submission" date="2019-03" db="EMBL/GenBank/DDBJ databases">
        <title>Genomic Encyclopedia of Archaeal and Bacterial Type Strains, Phase II (KMG-II): from individual species to whole genera.</title>
        <authorList>
            <person name="Goeker M."/>
        </authorList>
    </citation>
    <scope>NUCLEOTIDE SEQUENCE [LARGE SCALE GENOMIC DNA]</scope>
    <source>
        <strain evidence="3 4">DSM 24323</strain>
    </source>
</reference>
<proteinExistence type="inferred from homology"/>
<protein>
    <submittedName>
        <fullName evidence="3">Protease I</fullName>
    </submittedName>
</protein>
<gene>
    <name evidence="3" type="ORF">CLV29_1825</name>
</gene>
<comment type="similarity">
    <text evidence="1">Belongs to the peptidase C56 family.</text>
</comment>
<dbReference type="InterPro" id="IPR029062">
    <property type="entry name" value="Class_I_gatase-like"/>
</dbReference>
<keyword evidence="3" id="KW-0645">Protease</keyword>
<dbReference type="GO" id="GO:0006508">
    <property type="term" value="P:proteolysis"/>
    <property type="evidence" value="ECO:0007669"/>
    <property type="project" value="UniProtKB-KW"/>
</dbReference>
<dbReference type="Pfam" id="PF01965">
    <property type="entry name" value="DJ-1_PfpI"/>
    <property type="match status" value="1"/>
</dbReference>
<dbReference type="OrthoDB" id="9792284at2"/>
<dbReference type="AlphaFoldDB" id="A0A4R7J9H1"/>
<dbReference type="PANTHER" id="PTHR42733">
    <property type="entry name" value="DJ-1 PROTEIN"/>
    <property type="match status" value="1"/>
</dbReference>
<name>A0A4R7J9H1_9ACTN</name>
<dbReference type="EMBL" id="SOAW01000001">
    <property type="protein sequence ID" value="TDT34170.1"/>
    <property type="molecule type" value="Genomic_DNA"/>
</dbReference>
<dbReference type="RefSeq" id="WP_133754583.1">
    <property type="nucleotide sequence ID" value="NZ_CP171129.1"/>
</dbReference>
<organism evidence="3 4">
    <name type="scientific">Naumannella halotolerans</name>
    <dbReference type="NCBI Taxonomy" id="993414"/>
    <lineage>
        <taxon>Bacteria</taxon>
        <taxon>Bacillati</taxon>
        <taxon>Actinomycetota</taxon>
        <taxon>Actinomycetes</taxon>
        <taxon>Propionibacteriales</taxon>
        <taxon>Propionibacteriaceae</taxon>
        <taxon>Naumannella</taxon>
    </lineage>
</organism>
<dbReference type="CDD" id="cd03134">
    <property type="entry name" value="GATase1_PfpI_like"/>
    <property type="match status" value="1"/>
</dbReference>
<keyword evidence="3" id="KW-0378">Hydrolase</keyword>
<dbReference type="NCBIfam" id="TIGR01382">
    <property type="entry name" value="PfpI"/>
    <property type="match status" value="1"/>
</dbReference>
<dbReference type="PROSITE" id="PS51276">
    <property type="entry name" value="PEPTIDASE_C56_PFPI"/>
    <property type="match status" value="1"/>
</dbReference>
<comment type="caution">
    <text evidence="3">The sequence shown here is derived from an EMBL/GenBank/DDBJ whole genome shotgun (WGS) entry which is preliminary data.</text>
</comment>
<dbReference type="InterPro" id="IPR006286">
    <property type="entry name" value="C56_PfpI-like"/>
</dbReference>
<feature type="domain" description="DJ-1/PfpI" evidence="2">
    <location>
        <begin position="5"/>
        <end position="177"/>
    </location>
</feature>